<keyword evidence="11" id="KW-1185">Reference proteome</keyword>
<accession>A0ABP8JMZ4</accession>
<evidence type="ECO:0000259" key="8">
    <source>
        <dbReference type="PROSITE" id="PS51085"/>
    </source>
</evidence>
<keyword evidence="2" id="KW-0285">Flavoprotein</keyword>
<evidence type="ECO:0000256" key="6">
    <source>
        <dbReference type="ARBA" id="ARBA00023004"/>
    </source>
</evidence>
<dbReference type="InterPro" id="IPR039261">
    <property type="entry name" value="FNR_nucleotide-bd"/>
</dbReference>
<feature type="domain" description="FAD-binding FR-type" evidence="9">
    <location>
        <begin position="14"/>
        <end position="115"/>
    </location>
</feature>
<reference evidence="11" key="1">
    <citation type="journal article" date="2019" name="Int. J. Syst. Evol. Microbiol.">
        <title>The Global Catalogue of Microorganisms (GCM) 10K type strain sequencing project: providing services to taxonomists for standard genome sequencing and annotation.</title>
        <authorList>
            <consortium name="The Broad Institute Genomics Platform"/>
            <consortium name="The Broad Institute Genome Sequencing Center for Infectious Disease"/>
            <person name="Wu L."/>
            <person name="Ma J."/>
        </authorList>
    </citation>
    <scope>NUCLEOTIDE SEQUENCE [LARGE SCALE GENOMIC DNA]</scope>
    <source>
        <strain evidence="11">JCM 17688</strain>
    </source>
</reference>
<dbReference type="Gene3D" id="3.40.50.80">
    <property type="entry name" value="Nucleotide-binding domain of ferredoxin-NADP reductase (FNR) module"/>
    <property type="match status" value="1"/>
</dbReference>
<dbReference type="InterPro" id="IPR050415">
    <property type="entry name" value="MRET"/>
</dbReference>
<keyword evidence="6" id="KW-0408">Iron</keyword>
<dbReference type="InterPro" id="IPR006058">
    <property type="entry name" value="2Fe2S_fd_BS"/>
</dbReference>
<name>A0ABP8JMZ4_9ACTN</name>
<dbReference type="InterPro" id="IPR012675">
    <property type="entry name" value="Beta-grasp_dom_sf"/>
</dbReference>
<organism evidence="10 11">
    <name type="scientific">Tsukamurella soli</name>
    <dbReference type="NCBI Taxonomy" id="644556"/>
    <lineage>
        <taxon>Bacteria</taxon>
        <taxon>Bacillati</taxon>
        <taxon>Actinomycetota</taxon>
        <taxon>Actinomycetes</taxon>
        <taxon>Mycobacteriales</taxon>
        <taxon>Tsukamurellaceae</taxon>
        <taxon>Tsukamurella</taxon>
    </lineage>
</organism>
<dbReference type="Proteomes" id="UP001500635">
    <property type="component" value="Unassembled WGS sequence"/>
</dbReference>
<dbReference type="PROSITE" id="PS00197">
    <property type="entry name" value="2FE2S_FER_1"/>
    <property type="match status" value="1"/>
</dbReference>
<dbReference type="Gene3D" id="3.10.20.30">
    <property type="match status" value="1"/>
</dbReference>
<dbReference type="InterPro" id="IPR017927">
    <property type="entry name" value="FAD-bd_FR_type"/>
</dbReference>
<dbReference type="PRINTS" id="PR00409">
    <property type="entry name" value="PHDIOXRDTASE"/>
</dbReference>
<dbReference type="SUPFAM" id="SSF52343">
    <property type="entry name" value="Ferredoxin reductase-like, C-terminal NADP-linked domain"/>
    <property type="match status" value="1"/>
</dbReference>
<dbReference type="RefSeq" id="WP_344995538.1">
    <property type="nucleotide sequence ID" value="NZ_BAABFR010000031.1"/>
</dbReference>
<dbReference type="SUPFAM" id="SSF54292">
    <property type="entry name" value="2Fe-2S ferredoxin-like"/>
    <property type="match status" value="1"/>
</dbReference>
<dbReference type="Gene3D" id="2.40.30.10">
    <property type="entry name" value="Translation factors"/>
    <property type="match status" value="1"/>
</dbReference>
<keyword evidence="7" id="KW-0411">Iron-sulfur</keyword>
<dbReference type="PANTHER" id="PTHR47354:SF1">
    <property type="entry name" value="CARNITINE MONOOXYGENASE REDUCTASE SUBUNIT"/>
    <property type="match status" value="1"/>
</dbReference>
<protein>
    <submittedName>
        <fullName evidence="10">PDR/VanB family oxidoreductase</fullName>
    </submittedName>
</protein>
<evidence type="ECO:0000256" key="5">
    <source>
        <dbReference type="ARBA" id="ARBA00023002"/>
    </source>
</evidence>
<keyword evidence="5" id="KW-0560">Oxidoreductase</keyword>
<dbReference type="PROSITE" id="PS51085">
    <property type="entry name" value="2FE2S_FER_2"/>
    <property type="match status" value="1"/>
</dbReference>
<comment type="cofactor">
    <cofactor evidence="1">
        <name>FAD</name>
        <dbReference type="ChEBI" id="CHEBI:57692"/>
    </cofactor>
</comment>
<dbReference type="SUPFAM" id="SSF63380">
    <property type="entry name" value="Riboflavin synthase domain-like"/>
    <property type="match status" value="1"/>
</dbReference>
<keyword evidence="4" id="KW-0479">Metal-binding</keyword>
<evidence type="ECO:0000313" key="10">
    <source>
        <dbReference type="EMBL" id="GAA4393071.1"/>
    </source>
</evidence>
<proteinExistence type="predicted"/>
<dbReference type="CDD" id="cd06185">
    <property type="entry name" value="PDR_like"/>
    <property type="match status" value="1"/>
</dbReference>
<dbReference type="InterPro" id="IPR036010">
    <property type="entry name" value="2Fe-2S_ferredoxin-like_sf"/>
</dbReference>
<evidence type="ECO:0000259" key="9">
    <source>
        <dbReference type="PROSITE" id="PS51384"/>
    </source>
</evidence>
<dbReference type="Pfam" id="PF00111">
    <property type="entry name" value="Fer2"/>
    <property type="match status" value="1"/>
</dbReference>
<dbReference type="EMBL" id="BAABFR010000031">
    <property type="protein sequence ID" value="GAA4393071.1"/>
    <property type="molecule type" value="Genomic_DNA"/>
</dbReference>
<sequence length="325" mass="35441">MTTAEALGRATFREVEADLEVVRREVVADGVVALTLAAPDGAELPQWSPGAHIDLLLPDLVRQYSLCGDTRDRRHWRIGVLLDPQSRGGSRYIHEHLREGATVRIRGPRNHFPFVRARRYLFVAGGIGITPLLPMIAAAQAIGAEWELHYVGRSRASMGFLDELAPHAEQVTLIPRDERDRLDLDALLARPRTDTAVYCCGPERLLTAVEAGCRDRDGTTAHVERFSAKVTDEPAPDTAFEVDCQRSGVTVTVPAGTSIYSAVEAAGVDVLGSCMEGVCGTCECDVLEGVADHRDSVLSESERESGETIMICVSRARSERLVLDL</sequence>
<gene>
    <name evidence="10" type="ORF">GCM10023147_23480</name>
</gene>
<feature type="domain" description="2Fe-2S ferredoxin-type" evidence="8">
    <location>
        <begin position="236"/>
        <end position="325"/>
    </location>
</feature>
<evidence type="ECO:0000256" key="3">
    <source>
        <dbReference type="ARBA" id="ARBA00022714"/>
    </source>
</evidence>
<dbReference type="CDD" id="cd00207">
    <property type="entry name" value="fer2"/>
    <property type="match status" value="1"/>
</dbReference>
<dbReference type="PANTHER" id="PTHR47354">
    <property type="entry name" value="NADH OXIDOREDUCTASE HCR"/>
    <property type="match status" value="1"/>
</dbReference>
<dbReference type="InterPro" id="IPR017938">
    <property type="entry name" value="Riboflavin_synthase-like_b-brl"/>
</dbReference>
<dbReference type="InterPro" id="IPR001041">
    <property type="entry name" value="2Fe-2S_ferredoxin-type"/>
</dbReference>
<evidence type="ECO:0000256" key="4">
    <source>
        <dbReference type="ARBA" id="ARBA00022723"/>
    </source>
</evidence>
<evidence type="ECO:0000256" key="2">
    <source>
        <dbReference type="ARBA" id="ARBA00022630"/>
    </source>
</evidence>
<comment type="caution">
    <text evidence="10">The sequence shown here is derived from an EMBL/GenBank/DDBJ whole genome shotgun (WGS) entry which is preliminary data.</text>
</comment>
<keyword evidence="3" id="KW-0001">2Fe-2S</keyword>
<dbReference type="PROSITE" id="PS51384">
    <property type="entry name" value="FAD_FR"/>
    <property type="match status" value="1"/>
</dbReference>
<evidence type="ECO:0000313" key="11">
    <source>
        <dbReference type="Proteomes" id="UP001500635"/>
    </source>
</evidence>
<evidence type="ECO:0000256" key="1">
    <source>
        <dbReference type="ARBA" id="ARBA00001974"/>
    </source>
</evidence>
<evidence type="ECO:0000256" key="7">
    <source>
        <dbReference type="ARBA" id="ARBA00023014"/>
    </source>
</evidence>